<keyword evidence="2" id="KW-0732">Signal</keyword>
<reference evidence="3" key="1">
    <citation type="submission" date="2023-08" db="EMBL/GenBank/DDBJ databases">
        <authorList>
            <person name="Alioto T."/>
            <person name="Alioto T."/>
            <person name="Gomez Garrido J."/>
        </authorList>
    </citation>
    <scope>NUCLEOTIDE SEQUENCE</scope>
</reference>
<evidence type="ECO:0000256" key="2">
    <source>
        <dbReference type="SAM" id="SignalP"/>
    </source>
</evidence>
<gene>
    <name evidence="3" type="ORF">XNOV1_A021839</name>
</gene>
<keyword evidence="4" id="KW-1185">Reference proteome</keyword>
<dbReference type="GO" id="GO:0007160">
    <property type="term" value="P:cell-matrix adhesion"/>
    <property type="evidence" value="ECO:0007669"/>
    <property type="project" value="InterPro"/>
</dbReference>
<feature type="signal peptide" evidence="2">
    <location>
        <begin position="1"/>
        <end position="16"/>
    </location>
</feature>
<evidence type="ECO:0000313" key="3">
    <source>
        <dbReference type="EMBL" id="CAJ1086636.1"/>
    </source>
</evidence>
<dbReference type="PANTHER" id="PTHR10697">
    <property type="entry name" value="MAMMALIAN EPENDYMIN-RELATED PROTEIN 1"/>
    <property type="match status" value="1"/>
</dbReference>
<evidence type="ECO:0000256" key="1">
    <source>
        <dbReference type="ARBA" id="ARBA00010771"/>
    </source>
</evidence>
<dbReference type="Proteomes" id="UP001178508">
    <property type="component" value="Chromosome 23"/>
</dbReference>
<evidence type="ECO:0000313" key="4">
    <source>
        <dbReference type="Proteomes" id="UP001178508"/>
    </source>
</evidence>
<feature type="chain" id="PRO_5043998875" evidence="2">
    <location>
        <begin position="17"/>
        <end position="221"/>
    </location>
</feature>
<accession>A0AAV1HM91</accession>
<protein>
    <submittedName>
        <fullName evidence="3">Ependymin-like</fullName>
    </submittedName>
</protein>
<dbReference type="EMBL" id="OY660886">
    <property type="protein sequence ID" value="CAJ1086636.1"/>
    <property type="molecule type" value="Genomic_DNA"/>
</dbReference>
<sequence>MRTFVLLVCLSAACLAQRPKPCTSPPLLTGGLSVSTQSEKLQAYAKYSYDALGKRIRLSQFGTYDNKTFHLDVLLLYKQGVMYKINTRNQTCCKKQLTMDFHPLEIPEDATLLGEVVLGSSSGWGQGVLVNTWTGEMQLKRGQAKYMNTVTEFGCVPVSSLFRTDKTGWILTSFYNNVIGLADPAQFIPPPFCKGVPLEKEDEEEPVSFYSMFMKQKYCSL</sequence>
<dbReference type="PANTHER" id="PTHR10697:SF5">
    <property type="entry name" value="EPENDYMIN-RELATED"/>
    <property type="match status" value="1"/>
</dbReference>
<dbReference type="GO" id="GO:0005576">
    <property type="term" value="C:extracellular region"/>
    <property type="evidence" value="ECO:0007669"/>
    <property type="project" value="InterPro"/>
</dbReference>
<dbReference type="AlphaFoldDB" id="A0AAV1HM91"/>
<dbReference type="GO" id="GO:0005509">
    <property type="term" value="F:calcium ion binding"/>
    <property type="evidence" value="ECO:0007669"/>
    <property type="project" value="InterPro"/>
</dbReference>
<dbReference type="InterPro" id="IPR001299">
    <property type="entry name" value="Ependymin"/>
</dbReference>
<organism evidence="3 4">
    <name type="scientific">Xyrichtys novacula</name>
    <name type="common">Pearly razorfish</name>
    <name type="synonym">Hemipteronotus novacula</name>
    <dbReference type="NCBI Taxonomy" id="13765"/>
    <lineage>
        <taxon>Eukaryota</taxon>
        <taxon>Metazoa</taxon>
        <taxon>Chordata</taxon>
        <taxon>Craniata</taxon>
        <taxon>Vertebrata</taxon>
        <taxon>Euteleostomi</taxon>
        <taxon>Actinopterygii</taxon>
        <taxon>Neopterygii</taxon>
        <taxon>Teleostei</taxon>
        <taxon>Neoteleostei</taxon>
        <taxon>Acanthomorphata</taxon>
        <taxon>Eupercaria</taxon>
        <taxon>Labriformes</taxon>
        <taxon>Labridae</taxon>
        <taxon>Xyrichtys</taxon>
    </lineage>
</organism>
<dbReference type="SMART" id="SM00026">
    <property type="entry name" value="EPEND"/>
    <property type="match status" value="1"/>
</dbReference>
<proteinExistence type="inferred from homology"/>
<dbReference type="Pfam" id="PF00811">
    <property type="entry name" value="Ependymin"/>
    <property type="match status" value="1"/>
</dbReference>
<comment type="similarity">
    <text evidence="1">Belongs to the ependymin family.</text>
</comment>
<name>A0AAV1HM91_XYRNO</name>
<dbReference type="GO" id="GO:0005764">
    <property type="term" value="C:lysosome"/>
    <property type="evidence" value="ECO:0007669"/>
    <property type="project" value="TreeGrafter"/>
</dbReference>
<dbReference type="PRINTS" id="PR00317">
    <property type="entry name" value="EPENDYMIN"/>
</dbReference>